<dbReference type="Pfam" id="PF22615">
    <property type="entry name" value="IPMS_D2"/>
    <property type="match status" value="1"/>
</dbReference>
<dbReference type="InterPro" id="IPR002034">
    <property type="entry name" value="AIPM/Hcit_synth_CS"/>
</dbReference>
<dbReference type="GO" id="GO:0009098">
    <property type="term" value="P:L-leucine biosynthetic process"/>
    <property type="evidence" value="ECO:0007669"/>
    <property type="project" value="InterPro"/>
</dbReference>
<dbReference type="Proteomes" id="UP000184499">
    <property type="component" value="Unassembled WGS sequence"/>
</dbReference>
<dbReference type="PANTHER" id="PTHR46911">
    <property type="match status" value="1"/>
</dbReference>
<dbReference type="InterPro" id="IPR013709">
    <property type="entry name" value="2-isopropylmalate_synth_dimer"/>
</dbReference>
<dbReference type="SUPFAM" id="SSF51569">
    <property type="entry name" value="Aldolase"/>
    <property type="match status" value="1"/>
</dbReference>
<dbReference type="VEuPathDB" id="FungiDB:ASPBRDRAFT_52246"/>
<organism evidence="9 10">
    <name type="scientific">Aspergillus brasiliensis (strain CBS 101740 / IMI 381727 / IBT 21946)</name>
    <dbReference type="NCBI Taxonomy" id="767769"/>
    <lineage>
        <taxon>Eukaryota</taxon>
        <taxon>Fungi</taxon>
        <taxon>Dikarya</taxon>
        <taxon>Ascomycota</taxon>
        <taxon>Pezizomycotina</taxon>
        <taxon>Eurotiomycetes</taxon>
        <taxon>Eurotiomycetidae</taxon>
        <taxon>Eurotiales</taxon>
        <taxon>Aspergillaceae</taxon>
        <taxon>Aspergillus</taxon>
        <taxon>Aspergillus subgen. Circumdati</taxon>
    </lineage>
</organism>
<protein>
    <recommendedName>
        <fullName evidence="3">2-isopropylmalate synthase</fullName>
        <ecNumber evidence="3">2.3.3.13</ecNumber>
    </recommendedName>
</protein>
<evidence type="ECO:0000256" key="3">
    <source>
        <dbReference type="ARBA" id="ARBA00012973"/>
    </source>
</evidence>
<dbReference type="EMBL" id="KV878680">
    <property type="protein sequence ID" value="OJJ76682.1"/>
    <property type="molecule type" value="Genomic_DNA"/>
</dbReference>
<keyword evidence="4" id="KW-0028">Amino-acid biosynthesis</keyword>
<evidence type="ECO:0000256" key="1">
    <source>
        <dbReference type="ARBA" id="ARBA00000064"/>
    </source>
</evidence>
<accession>A0A1L9UYM0</accession>
<dbReference type="RefSeq" id="XP_067483929.1">
    <property type="nucleotide sequence ID" value="XM_067626869.1"/>
</dbReference>
<sequence>MFQLVISWHISNSLARACSVHIPTDEWCNDVYQSDIIIYINDVQREKYDPSPQLHICNRKWPGQTLTRAPRWLSTDLRDGNQALVQPMDGAAKLRYFQTLIQLGYKEIEVSYPSASQTEFDFTRYLITTPGTVPDDTWIQVMAPCREDLIRRTIEAVRGANKVILHIHLSTSDIFREIVFRMTKTEMIDLAVRCTRLIRELTKNSSDAEMRKTDWTLEFTLENFQDTSIEFALEICEAVKSAWESTAENKIIFNLPTTVETAMPNVFADQVELFCRGISERDKVCVSVHPHNDRGCGVAAAELAQLAGADRVEGCLFGNGERTGNVDLVTLALNLYTQGISPAVNLGSLNDVVGMVEELTKIPVHPRAPYAGKYVFCTFTGTHQDAIRKGYNKLEEVQRQNTMKAIKWKMPYLPMDPADLGRKHEAVIRVNSQSGKSGIAWLLKESFHIDLPRDLEIEFTKIVKAHANTSGFEVTSETISRLFREHYMQGDARLVDCTARMPDADQDASYVQLRVAVGQSERELEATGLEPLITILTALKPLGYDFDIVDREMQLISSQGQIASFVKLSSSAGVAAWGVGIHKDASWAMAQAVLAAGRRLSTGKLDSL</sequence>
<dbReference type="PANTHER" id="PTHR46911:SF1">
    <property type="entry name" value="2-ISOPROPYLMALATE SYNTHASE"/>
    <property type="match status" value="1"/>
</dbReference>
<dbReference type="InterPro" id="IPR013785">
    <property type="entry name" value="Aldolase_TIM"/>
</dbReference>
<dbReference type="GO" id="GO:0003852">
    <property type="term" value="F:2-isopropylmalate synthase activity"/>
    <property type="evidence" value="ECO:0007669"/>
    <property type="project" value="UniProtKB-EC"/>
</dbReference>
<dbReference type="AlphaFoldDB" id="A0A1L9UYM0"/>
<dbReference type="EC" id="2.3.3.13" evidence="3"/>
<dbReference type="Gene3D" id="3.30.160.270">
    <property type="match status" value="1"/>
</dbReference>
<dbReference type="Pfam" id="PF00682">
    <property type="entry name" value="HMGL-like"/>
    <property type="match status" value="1"/>
</dbReference>
<dbReference type="SUPFAM" id="SSF89000">
    <property type="entry name" value="post-HMGL domain-like"/>
    <property type="match status" value="1"/>
</dbReference>
<feature type="domain" description="Pyruvate carboxyltransferase" evidence="8">
    <location>
        <begin position="70"/>
        <end position="350"/>
    </location>
</feature>
<evidence type="ECO:0000256" key="4">
    <source>
        <dbReference type="ARBA" id="ARBA00022605"/>
    </source>
</evidence>
<evidence type="ECO:0000256" key="2">
    <source>
        <dbReference type="ARBA" id="ARBA00009767"/>
    </source>
</evidence>
<dbReference type="InterPro" id="IPR000891">
    <property type="entry name" value="PYR_CT"/>
</dbReference>
<dbReference type="GeneID" id="93579357"/>
<evidence type="ECO:0000313" key="9">
    <source>
        <dbReference type="EMBL" id="OJJ76682.1"/>
    </source>
</evidence>
<dbReference type="Gene3D" id="3.20.20.70">
    <property type="entry name" value="Aldolase class I"/>
    <property type="match status" value="1"/>
</dbReference>
<dbReference type="InterPro" id="IPR036230">
    <property type="entry name" value="LeuA_allosteric_dom_sf"/>
</dbReference>
<name>A0A1L9UYM0_ASPBC</name>
<keyword evidence="6" id="KW-0100">Branched-chain amino acid biosynthesis</keyword>
<comment type="catalytic activity">
    <reaction evidence="1">
        <text>3-methyl-2-oxobutanoate + acetyl-CoA + H2O = (2S)-2-isopropylmalate + CoA + H(+)</text>
        <dbReference type="Rhea" id="RHEA:21524"/>
        <dbReference type="ChEBI" id="CHEBI:1178"/>
        <dbReference type="ChEBI" id="CHEBI:11851"/>
        <dbReference type="ChEBI" id="CHEBI:15377"/>
        <dbReference type="ChEBI" id="CHEBI:15378"/>
        <dbReference type="ChEBI" id="CHEBI:57287"/>
        <dbReference type="ChEBI" id="CHEBI:57288"/>
        <dbReference type="EC" id="2.3.3.13"/>
    </reaction>
</comment>
<dbReference type="PROSITE" id="PS00815">
    <property type="entry name" value="AIPM_HOMOCIT_SYNTH_1"/>
    <property type="match status" value="1"/>
</dbReference>
<dbReference type="InterPro" id="IPR054692">
    <property type="entry name" value="LeuA-like_post-cat"/>
</dbReference>
<keyword evidence="5 7" id="KW-0808">Transferase</keyword>
<evidence type="ECO:0000256" key="7">
    <source>
        <dbReference type="RuleBase" id="RU003523"/>
    </source>
</evidence>
<evidence type="ECO:0000256" key="5">
    <source>
        <dbReference type="ARBA" id="ARBA00022679"/>
    </source>
</evidence>
<dbReference type="Pfam" id="PF08502">
    <property type="entry name" value="LeuA_dimer"/>
    <property type="match status" value="1"/>
</dbReference>
<keyword evidence="10" id="KW-1185">Reference proteome</keyword>
<dbReference type="CDD" id="cd07942">
    <property type="entry name" value="DRE_TIM_LeuA"/>
    <property type="match status" value="1"/>
</dbReference>
<dbReference type="InterPro" id="IPR039371">
    <property type="entry name" value="LeuA_N_DRE-TIM"/>
</dbReference>
<evidence type="ECO:0000259" key="8">
    <source>
        <dbReference type="PROSITE" id="PS50991"/>
    </source>
</evidence>
<dbReference type="STRING" id="767769.A0A1L9UYM0"/>
<dbReference type="NCBIfam" id="NF002991">
    <property type="entry name" value="PRK03739.1"/>
    <property type="match status" value="1"/>
</dbReference>
<gene>
    <name evidence="9" type="ORF">ASPBRDRAFT_52246</name>
</gene>
<reference evidence="10" key="1">
    <citation type="journal article" date="2017" name="Genome Biol.">
        <title>Comparative genomics reveals high biological diversity and specific adaptations in the industrially and medically important fungal genus Aspergillus.</title>
        <authorList>
            <person name="de Vries R.P."/>
            <person name="Riley R."/>
            <person name="Wiebenga A."/>
            <person name="Aguilar-Osorio G."/>
            <person name="Amillis S."/>
            <person name="Uchima C.A."/>
            <person name="Anderluh G."/>
            <person name="Asadollahi M."/>
            <person name="Askin M."/>
            <person name="Barry K."/>
            <person name="Battaglia E."/>
            <person name="Bayram O."/>
            <person name="Benocci T."/>
            <person name="Braus-Stromeyer S.A."/>
            <person name="Caldana C."/>
            <person name="Canovas D."/>
            <person name="Cerqueira G.C."/>
            <person name="Chen F."/>
            <person name="Chen W."/>
            <person name="Choi C."/>
            <person name="Clum A."/>
            <person name="Dos Santos R.A."/>
            <person name="Damasio A.R."/>
            <person name="Diallinas G."/>
            <person name="Emri T."/>
            <person name="Fekete E."/>
            <person name="Flipphi M."/>
            <person name="Freyberg S."/>
            <person name="Gallo A."/>
            <person name="Gournas C."/>
            <person name="Habgood R."/>
            <person name="Hainaut M."/>
            <person name="Harispe M.L."/>
            <person name="Henrissat B."/>
            <person name="Hilden K.S."/>
            <person name="Hope R."/>
            <person name="Hossain A."/>
            <person name="Karabika E."/>
            <person name="Karaffa L."/>
            <person name="Karanyi Z."/>
            <person name="Krasevec N."/>
            <person name="Kuo A."/>
            <person name="Kusch H."/>
            <person name="LaButti K."/>
            <person name="Lagendijk E.L."/>
            <person name="Lapidus A."/>
            <person name="Levasseur A."/>
            <person name="Lindquist E."/>
            <person name="Lipzen A."/>
            <person name="Logrieco A.F."/>
            <person name="MacCabe A."/>
            <person name="Maekelae M.R."/>
            <person name="Malavazi I."/>
            <person name="Melin P."/>
            <person name="Meyer V."/>
            <person name="Mielnichuk N."/>
            <person name="Miskei M."/>
            <person name="Molnar A.P."/>
            <person name="Mule G."/>
            <person name="Ngan C.Y."/>
            <person name="Orejas M."/>
            <person name="Orosz E."/>
            <person name="Ouedraogo J.P."/>
            <person name="Overkamp K.M."/>
            <person name="Park H.-S."/>
            <person name="Perrone G."/>
            <person name="Piumi F."/>
            <person name="Punt P.J."/>
            <person name="Ram A.F."/>
            <person name="Ramon A."/>
            <person name="Rauscher S."/>
            <person name="Record E."/>
            <person name="Riano-Pachon D.M."/>
            <person name="Robert V."/>
            <person name="Roehrig J."/>
            <person name="Ruller R."/>
            <person name="Salamov A."/>
            <person name="Salih N.S."/>
            <person name="Samson R.A."/>
            <person name="Sandor E."/>
            <person name="Sanguinetti M."/>
            <person name="Schuetze T."/>
            <person name="Sepcic K."/>
            <person name="Shelest E."/>
            <person name="Sherlock G."/>
            <person name="Sophianopoulou V."/>
            <person name="Squina F.M."/>
            <person name="Sun H."/>
            <person name="Susca A."/>
            <person name="Todd R.B."/>
            <person name="Tsang A."/>
            <person name="Unkles S.E."/>
            <person name="van de Wiele N."/>
            <person name="van Rossen-Uffink D."/>
            <person name="Oliveira J.V."/>
            <person name="Vesth T.C."/>
            <person name="Visser J."/>
            <person name="Yu J.-H."/>
            <person name="Zhou M."/>
            <person name="Andersen M.R."/>
            <person name="Archer D.B."/>
            <person name="Baker S.E."/>
            <person name="Benoit I."/>
            <person name="Brakhage A.A."/>
            <person name="Braus G.H."/>
            <person name="Fischer R."/>
            <person name="Frisvad J.C."/>
            <person name="Goldman G.H."/>
            <person name="Houbraken J."/>
            <person name="Oakley B."/>
            <person name="Pocsi I."/>
            <person name="Scazzocchio C."/>
            <person name="Seiboth B."/>
            <person name="vanKuyk P.A."/>
            <person name="Wortman J."/>
            <person name="Dyer P.S."/>
            <person name="Grigoriev I.V."/>
        </authorList>
    </citation>
    <scope>NUCLEOTIDE SEQUENCE [LARGE SCALE GENOMIC DNA]</scope>
    <source>
        <strain evidence="10">CBS 101740 / IMI 381727 / IBT 21946</strain>
    </source>
</reference>
<evidence type="ECO:0000256" key="6">
    <source>
        <dbReference type="ARBA" id="ARBA00023304"/>
    </source>
</evidence>
<dbReference type="OMA" id="EYCNQME"/>
<evidence type="ECO:0000313" key="10">
    <source>
        <dbReference type="Proteomes" id="UP000184499"/>
    </source>
</evidence>
<dbReference type="PROSITE" id="PS00816">
    <property type="entry name" value="AIPM_HOMOCIT_SYNTH_2"/>
    <property type="match status" value="1"/>
</dbReference>
<comment type="similarity">
    <text evidence="2">Belongs to the alpha-IPM synthase/homocitrate synthase family. LeuA type 2 subfamily.</text>
</comment>
<proteinExistence type="inferred from homology"/>
<dbReference type="SUPFAM" id="SSF110921">
    <property type="entry name" value="2-isopropylmalate synthase LeuA, allosteric (dimerisation) domain"/>
    <property type="match status" value="1"/>
</dbReference>
<dbReference type="PROSITE" id="PS50991">
    <property type="entry name" value="PYR_CT"/>
    <property type="match status" value="1"/>
</dbReference>
<dbReference type="GO" id="GO:0005739">
    <property type="term" value="C:mitochondrion"/>
    <property type="evidence" value="ECO:0007669"/>
    <property type="project" value="TreeGrafter"/>
</dbReference>
<dbReference type="OrthoDB" id="4478822at2759"/>